<name>A0A1G7THL7_9ACTN</name>
<dbReference type="GO" id="GO:0032259">
    <property type="term" value="P:methylation"/>
    <property type="evidence" value="ECO:0007669"/>
    <property type="project" value="UniProtKB-KW"/>
</dbReference>
<evidence type="ECO:0000259" key="4">
    <source>
        <dbReference type="Pfam" id="PF13649"/>
    </source>
</evidence>
<protein>
    <submittedName>
        <fullName evidence="5">Methyltransferase domain-containing protein</fullName>
    </submittedName>
</protein>
<sequence>MSADALHRRLFGLLSLFSPRMHTKVLRRYFNWWHRSPDPWKLQVSLYELNKYRTTLDHVPREPYTRILDAGCSEGTFTHLLAREHPGAEIVGVDISERALARARARGEGPRFIAADLTDPGTIGVFDLVFCAETLYYLGRDERLRHVSRRLRDLVAPGGVLVLVHPWPEARRLHRHLEGDPVTRRIAEHVENDPHRPFSVTCYRRL</sequence>
<evidence type="ECO:0000256" key="3">
    <source>
        <dbReference type="ARBA" id="ARBA00022691"/>
    </source>
</evidence>
<dbReference type="CDD" id="cd02440">
    <property type="entry name" value="AdoMet_MTases"/>
    <property type="match status" value="1"/>
</dbReference>
<dbReference type="InterPro" id="IPR029063">
    <property type="entry name" value="SAM-dependent_MTases_sf"/>
</dbReference>
<dbReference type="Pfam" id="PF13649">
    <property type="entry name" value="Methyltransf_25"/>
    <property type="match status" value="1"/>
</dbReference>
<evidence type="ECO:0000313" key="6">
    <source>
        <dbReference type="Proteomes" id="UP000198923"/>
    </source>
</evidence>
<accession>A0A1G7THL7</accession>
<gene>
    <name evidence="5" type="ORF">SAMN05421505_103274</name>
</gene>
<dbReference type="OrthoDB" id="116799at2"/>
<keyword evidence="1 5" id="KW-0489">Methyltransferase</keyword>
<dbReference type="AlphaFoldDB" id="A0A1G7THL7"/>
<reference evidence="5 6" key="1">
    <citation type="submission" date="2016-10" db="EMBL/GenBank/DDBJ databases">
        <authorList>
            <person name="de Groot N.N."/>
        </authorList>
    </citation>
    <scope>NUCLEOTIDE SEQUENCE [LARGE SCALE GENOMIC DNA]</scope>
    <source>
        <strain evidence="5 6">CPCC 201354</strain>
    </source>
</reference>
<dbReference type="EMBL" id="FNCN01000003">
    <property type="protein sequence ID" value="SDG34514.1"/>
    <property type="molecule type" value="Genomic_DNA"/>
</dbReference>
<keyword evidence="6" id="KW-1185">Reference proteome</keyword>
<evidence type="ECO:0000313" key="5">
    <source>
        <dbReference type="EMBL" id="SDG34514.1"/>
    </source>
</evidence>
<feature type="domain" description="Methyltransferase" evidence="4">
    <location>
        <begin position="67"/>
        <end position="159"/>
    </location>
</feature>
<dbReference type="RefSeq" id="WP_093168585.1">
    <property type="nucleotide sequence ID" value="NZ_FNCN01000003.1"/>
</dbReference>
<evidence type="ECO:0000256" key="2">
    <source>
        <dbReference type="ARBA" id="ARBA00022679"/>
    </source>
</evidence>
<evidence type="ECO:0000256" key="1">
    <source>
        <dbReference type="ARBA" id="ARBA00022603"/>
    </source>
</evidence>
<dbReference type="InterPro" id="IPR041698">
    <property type="entry name" value="Methyltransf_25"/>
</dbReference>
<keyword evidence="3" id="KW-0949">S-adenosyl-L-methionine</keyword>
<dbReference type="SUPFAM" id="SSF53335">
    <property type="entry name" value="S-adenosyl-L-methionine-dependent methyltransferases"/>
    <property type="match status" value="1"/>
</dbReference>
<dbReference type="Gene3D" id="3.40.50.150">
    <property type="entry name" value="Vaccinia Virus protein VP39"/>
    <property type="match status" value="1"/>
</dbReference>
<dbReference type="PANTHER" id="PTHR43464:SF19">
    <property type="entry name" value="UBIQUINONE BIOSYNTHESIS O-METHYLTRANSFERASE, MITOCHONDRIAL"/>
    <property type="match status" value="1"/>
</dbReference>
<dbReference type="STRING" id="504805.SAMN05421505_103274"/>
<keyword evidence="2 5" id="KW-0808">Transferase</keyword>
<proteinExistence type="predicted"/>
<organism evidence="5 6">
    <name type="scientific">Sinosporangium album</name>
    <dbReference type="NCBI Taxonomy" id="504805"/>
    <lineage>
        <taxon>Bacteria</taxon>
        <taxon>Bacillati</taxon>
        <taxon>Actinomycetota</taxon>
        <taxon>Actinomycetes</taxon>
        <taxon>Streptosporangiales</taxon>
        <taxon>Streptosporangiaceae</taxon>
        <taxon>Sinosporangium</taxon>
    </lineage>
</organism>
<dbReference type="GO" id="GO:0008168">
    <property type="term" value="F:methyltransferase activity"/>
    <property type="evidence" value="ECO:0007669"/>
    <property type="project" value="UniProtKB-KW"/>
</dbReference>
<dbReference type="Proteomes" id="UP000198923">
    <property type="component" value="Unassembled WGS sequence"/>
</dbReference>
<dbReference type="PANTHER" id="PTHR43464">
    <property type="entry name" value="METHYLTRANSFERASE"/>
    <property type="match status" value="1"/>
</dbReference>